<dbReference type="EMBL" id="NVWI01000012">
    <property type="protein sequence ID" value="PCJ39808.1"/>
    <property type="molecule type" value="Genomic_DNA"/>
</dbReference>
<proteinExistence type="inferred from homology"/>
<dbReference type="AlphaFoldDB" id="A0A2A5C8K6"/>
<dbReference type="SMART" id="SM00822">
    <property type="entry name" value="PKS_KR"/>
    <property type="match status" value="1"/>
</dbReference>
<evidence type="ECO:0000259" key="2">
    <source>
        <dbReference type="SMART" id="SM00822"/>
    </source>
</evidence>
<evidence type="ECO:0000313" key="3">
    <source>
        <dbReference type="EMBL" id="PCJ39808.1"/>
    </source>
</evidence>
<sequence length="258" mass="26981">MKSDLFCLNNKTAIVTGAGRGLGRAIAEELGLAGANVFITSENADELNEAMQEMEKAGFSVNGYVCDLCDDNAHERLINTALERFGGVDILVCNAGIPGTPGSSAPMDMDNYARVMSLNLRSTVLLTGTIIPEMSKRGGGSVILMSSISGLRGNAALNAYSLAKAGVAQLARNLAVEFGPDNIRVNAISPGLIQTPMSEELLSNQDFMQRRLQMTPLRRVGLPSEIAGTAVFLASPAGAFVTGQNLVVDGGTVITDGS</sequence>
<organism evidence="3 4">
    <name type="scientific">SAR86 cluster bacterium</name>
    <dbReference type="NCBI Taxonomy" id="2030880"/>
    <lineage>
        <taxon>Bacteria</taxon>
        <taxon>Pseudomonadati</taxon>
        <taxon>Pseudomonadota</taxon>
        <taxon>Gammaproteobacteria</taxon>
        <taxon>SAR86 cluster</taxon>
    </lineage>
</organism>
<comment type="caution">
    <text evidence="3">The sequence shown here is derived from an EMBL/GenBank/DDBJ whole genome shotgun (WGS) entry which is preliminary data.</text>
</comment>
<dbReference type="Pfam" id="PF13561">
    <property type="entry name" value="adh_short_C2"/>
    <property type="match status" value="1"/>
</dbReference>
<dbReference type="PRINTS" id="PR00081">
    <property type="entry name" value="GDHRDH"/>
</dbReference>
<name>A0A2A5C8K6_9GAMM</name>
<dbReference type="SUPFAM" id="SSF51735">
    <property type="entry name" value="NAD(P)-binding Rossmann-fold domains"/>
    <property type="match status" value="1"/>
</dbReference>
<feature type="domain" description="Ketoreductase" evidence="2">
    <location>
        <begin position="11"/>
        <end position="181"/>
    </location>
</feature>
<dbReference type="NCBIfam" id="NF009466">
    <property type="entry name" value="PRK12826.1-2"/>
    <property type="match status" value="1"/>
</dbReference>
<dbReference type="PANTHER" id="PTHR43943">
    <property type="entry name" value="DEHYDROGENASE/REDUCTASE (SDR FAMILY) MEMBER 4"/>
    <property type="match status" value="1"/>
</dbReference>
<dbReference type="InterPro" id="IPR057326">
    <property type="entry name" value="KR_dom"/>
</dbReference>
<comment type="similarity">
    <text evidence="1">Belongs to the short-chain dehydrogenases/reductases (SDR) family.</text>
</comment>
<evidence type="ECO:0000256" key="1">
    <source>
        <dbReference type="ARBA" id="ARBA00006484"/>
    </source>
</evidence>
<dbReference type="InterPro" id="IPR036291">
    <property type="entry name" value="NAD(P)-bd_dom_sf"/>
</dbReference>
<accession>A0A2A5C8K6</accession>
<dbReference type="PANTHER" id="PTHR43943:SF2">
    <property type="entry name" value="DEHYDROGENASE_REDUCTASE 4"/>
    <property type="match status" value="1"/>
</dbReference>
<gene>
    <name evidence="3" type="ORF">COA71_13045</name>
</gene>
<reference evidence="4" key="1">
    <citation type="submission" date="2017-08" db="EMBL/GenBank/DDBJ databases">
        <title>A dynamic microbial community with high functional redundancy inhabits the cold, oxic subseafloor aquifer.</title>
        <authorList>
            <person name="Tully B.J."/>
            <person name="Wheat C.G."/>
            <person name="Glazer B.T."/>
            <person name="Huber J.A."/>
        </authorList>
    </citation>
    <scope>NUCLEOTIDE SEQUENCE [LARGE SCALE GENOMIC DNA]</scope>
</reference>
<dbReference type="Gene3D" id="3.40.50.720">
    <property type="entry name" value="NAD(P)-binding Rossmann-like Domain"/>
    <property type="match status" value="1"/>
</dbReference>
<dbReference type="Proteomes" id="UP000228987">
    <property type="component" value="Unassembled WGS sequence"/>
</dbReference>
<dbReference type="PRINTS" id="PR00080">
    <property type="entry name" value="SDRFAMILY"/>
</dbReference>
<dbReference type="NCBIfam" id="NF005559">
    <property type="entry name" value="PRK07231.1"/>
    <property type="match status" value="1"/>
</dbReference>
<dbReference type="FunFam" id="3.40.50.720:FF:000084">
    <property type="entry name" value="Short-chain dehydrogenase reductase"/>
    <property type="match status" value="1"/>
</dbReference>
<dbReference type="InterPro" id="IPR002347">
    <property type="entry name" value="SDR_fam"/>
</dbReference>
<protein>
    <submittedName>
        <fullName evidence="3">Short-chain dehydrogenase</fullName>
    </submittedName>
</protein>
<evidence type="ECO:0000313" key="4">
    <source>
        <dbReference type="Proteomes" id="UP000228987"/>
    </source>
</evidence>